<organism evidence="1 2">
    <name type="scientific">Erythrobacter aureus</name>
    <dbReference type="NCBI Taxonomy" id="2182384"/>
    <lineage>
        <taxon>Bacteria</taxon>
        <taxon>Pseudomonadati</taxon>
        <taxon>Pseudomonadota</taxon>
        <taxon>Alphaproteobacteria</taxon>
        <taxon>Sphingomonadales</taxon>
        <taxon>Erythrobacteraceae</taxon>
        <taxon>Erythrobacter/Porphyrobacter group</taxon>
        <taxon>Erythrobacter</taxon>
    </lineage>
</organism>
<gene>
    <name evidence="1" type="ORF">DVR09_15205</name>
</gene>
<proteinExistence type="predicted"/>
<sequence length="158" mass="17826">MNKYDVRVRREVAEETTVSVWAEDEVQAMKEARENVSSKNKWEGVSTDPYYEVMDIDKVELGELLLPSLCQSGWERHHTGGGCMAVLWEIEPNGPHYLITDGDAGLDIYEREWTFGAYDAEGSYIWGLTSDEATGVKLTDFLKSLNLPKREPSDDASS</sequence>
<keyword evidence="2" id="KW-1185">Reference proteome</keyword>
<accession>A0A345YIQ0</accession>
<dbReference type="RefSeq" id="WP_115418115.1">
    <property type="nucleotide sequence ID" value="NZ_CP031358.1"/>
</dbReference>
<evidence type="ECO:0000313" key="2">
    <source>
        <dbReference type="Proteomes" id="UP000254508"/>
    </source>
</evidence>
<protein>
    <submittedName>
        <fullName evidence="1">Uncharacterized protein</fullName>
    </submittedName>
</protein>
<dbReference type="Proteomes" id="UP000254508">
    <property type="component" value="Plasmid unnamed"/>
</dbReference>
<dbReference type="AlphaFoldDB" id="A0A345YIQ0"/>
<dbReference type="EMBL" id="CP031358">
    <property type="protein sequence ID" value="AXK43802.1"/>
    <property type="molecule type" value="Genomic_DNA"/>
</dbReference>
<reference evidence="1 2" key="1">
    <citation type="submission" date="2018-07" db="EMBL/GenBank/DDBJ databases">
        <title>Genome sequence of Erythrobacter strain YH-07, an antagonistic bacterium isolated from Yellow Sea.</title>
        <authorList>
            <person name="Tang T."/>
            <person name="Liu Q."/>
            <person name="Sun X."/>
        </authorList>
    </citation>
    <scope>NUCLEOTIDE SEQUENCE [LARGE SCALE GENOMIC DNA]</scope>
    <source>
        <strain evidence="1 2">YH-07</strain>
        <plasmid evidence="1 2">unnamed</plasmid>
    </source>
</reference>
<keyword evidence="1" id="KW-0614">Plasmid</keyword>
<dbReference type="KEGG" id="err:DVR09_15205"/>
<geneLocation type="plasmid" evidence="1 2">
    <name>unnamed</name>
</geneLocation>
<name>A0A345YIQ0_9SPHN</name>
<evidence type="ECO:0000313" key="1">
    <source>
        <dbReference type="EMBL" id="AXK43802.1"/>
    </source>
</evidence>